<keyword evidence="2" id="KW-0812">Transmembrane</keyword>
<feature type="transmembrane region" description="Helical" evidence="2">
    <location>
        <begin position="99"/>
        <end position="119"/>
    </location>
</feature>
<keyword evidence="2" id="KW-0472">Membrane</keyword>
<reference evidence="4 5" key="1">
    <citation type="submission" date="2019-02" db="EMBL/GenBank/DDBJ databases">
        <title>Genome sequencing of the rare red list fungi Dentipellis fragilis.</title>
        <authorList>
            <person name="Buettner E."/>
            <person name="Kellner H."/>
        </authorList>
    </citation>
    <scope>NUCLEOTIDE SEQUENCE [LARGE SCALE GENOMIC DNA]</scope>
    <source>
        <strain evidence="4 5">DSM 105465</strain>
    </source>
</reference>
<keyword evidence="2" id="KW-1133">Transmembrane helix</keyword>
<gene>
    <name evidence="4" type="ORF">EVG20_g11435</name>
</gene>
<protein>
    <submittedName>
        <fullName evidence="4">Uncharacterized protein</fullName>
    </submittedName>
</protein>
<feature type="chain" id="PRO_5021302880" evidence="3">
    <location>
        <begin position="33"/>
        <end position="270"/>
    </location>
</feature>
<organism evidence="4 5">
    <name type="scientific">Dentipellis fragilis</name>
    <dbReference type="NCBI Taxonomy" id="205917"/>
    <lineage>
        <taxon>Eukaryota</taxon>
        <taxon>Fungi</taxon>
        <taxon>Dikarya</taxon>
        <taxon>Basidiomycota</taxon>
        <taxon>Agaricomycotina</taxon>
        <taxon>Agaricomycetes</taxon>
        <taxon>Russulales</taxon>
        <taxon>Hericiaceae</taxon>
        <taxon>Dentipellis</taxon>
    </lineage>
</organism>
<evidence type="ECO:0000256" key="2">
    <source>
        <dbReference type="SAM" id="Phobius"/>
    </source>
</evidence>
<sequence>MAMMRAHAAIPRWHAWIAHFFTWIALAGFGLSSGTFDNNESNFGDTANAVSGKISGSFGDASNLVLFVISFGSCGIGVAGMMYYYWVWRRNYPWLLQRIFIPGFSNGLAGAITTISSVFGAQNGHFTVGSYAALGASGALCVICGFFAGVYGLYLIPRLKTDHQKHIAARRTSSASVNSTAKRPVSVTTRTASTTKAVSEKGTATGAKGAKKDANAHRRMRGGWFNRAARLEGKAEGLDHEAHDFMDEGAHLESEADDLMDNPLDVLDMV</sequence>
<evidence type="ECO:0000256" key="3">
    <source>
        <dbReference type="SAM" id="SignalP"/>
    </source>
</evidence>
<comment type="caution">
    <text evidence="4">The sequence shown here is derived from an EMBL/GenBank/DDBJ whole genome shotgun (WGS) entry which is preliminary data.</text>
</comment>
<dbReference type="Proteomes" id="UP000298327">
    <property type="component" value="Unassembled WGS sequence"/>
</dbReference>
<feature type="signal peptide" evidence="3">
    <location>
        <begin position="1"/>
        <end position="32"/>
    </location>
</feature>
<keyword evidence="3" id="KW-0732">Signal</keyword>
<keyword evidence="5" id="KW-1185">Reference proteome</keyword>
<evidence type="ECO:0000313" key="5">
    <source>
        <dbReference type="Proteomes" id="UP000298327"/>
    </source>
</evidence>
<feature type="transmembrane region" description="Helical" evidence="2">
    <location>
        <begin position="131"/>
        <end position="156"/>
    </location>
</feature>
<feature type="transmembrane region" description="Helical" evidence="2">
    <location>
        <begin position="64"/>
        <end position="87"/>
    </location>
</feature>
<dbReference type="OrthoDB" id="3254104at2759"/>
<evidence type="ECO:0000313" key="4">
    <source>
        <dbReference type="EMBL" id="TFY50593.1"/>
    </source>
</evidence>
<dbReference type="EMBL" id="SEOQ01001771">
    <property type="protein sequence ID" value="TFY50593.1"/>
    <property type="molecule type" value="Genomic_DNA"/>
</dbReference>
<name>A0A4Y9XML8_9AGAM</name>
<dbReference type="AlphaFoldDB" id="A0A4Y9XML8"/>
<feature type="region of interest" description="Disordered" evidence="1">
    <location>
        <begin position="194"/>
        <end position="216"/>
    </location>
</feature>
<accession>A0A4Y9XML8</accession>
<evidence type="ECO:0000256" key="1">
    <source>
        <dbReference type="SAM" id="MobiDB-lite"/>
    </source>
</evidence>
<proteinExistence type="predicted"/>